<dbReference type="EMBL" id="WIAO01000018">
    <property type="protein sequence ID" value="MQM26886.1"/>
    <property type="molecule type" value="Genomic_DNA"/>
</dbReference>
<comment type="caution">
    <text evidence="1">The sequence shown here is derived from an EMBL/GenBank/DDBJ whole genome shotgun (WGS) entry which is preliminary data.</text>
</comment>
<proteinExistence type="predicted"/>
<accession>A0A6L5GBC4</accession>
<reference evidence="1 2" key="1">
    <citation type="submission" date="2019-10" db="EMBL/GenBank/DDBJ databases">
        <title>Glycomyces albidus sp. nov., a novel actinomycete isolated from rhizosphere soil of wheat (Triticum aestivum L.).</title>
        <authorList>
            <person name="Qian L."/>
        </authorList>
    </citation>
    <scope>NUCLEOTIDE SEQUENCE [LARGE SCALE GENOMIC DNA]</scope>
    <source>
        <strain evidence="1 2">NEAU-7082</strain>
    </source>
</reference>
<dbReference type="AlphaFoldDB" id="A0A6L5GBC4"/>
<gene>
    <name evidence="1" type="ORF">GFD30_15090</name>
</gene>
<protein>
    <recommendedName>
        <fullName evidence="3">Arsenate reductase</fullName>
    </recommendedName>
</protein>
<evidence type="ECO:0000313" key="2">
    <source>
        <dbReference type="Proteomes" id="UP000477750"/>
    </source>
</evidence>
<name>A0A6L5GBC4_9ACTN</name>
<dbReference type="Proteomes" id="UP000477750">
    <property type="component" value="Unassembled WGS sequence"/>
</dbReference>
<keyword evidence="2" id="KW-1185">Reference proteome</keyword>
<sequence length="109" mass="11734">MGLAWVPVDTCRLPTDEQPMRLAAFEDLFATKVLAVERTAPTRLRLDLEAEPETAARVGELALREADCCGFFTFTLTAAQGTLTLEVSVPAQRAGVLDGLADQARRAAS</sequence>
<organism evidence="1 2">
    <name type="scientific">Glycomyces albidus</name>
    <dbReference type="NCBI Taxonomy" id="2656774"/>
    <lineage>
        <taxon>Bacteria</taxon>
        <taxon>Bacillati</taxon>
        <taxon>Actinomycetota</taxon>
        <taxon>Actinomycetes</taxon>
        <taxon>Glycomycetales</taxon>
        <taxon>Glycomycetaceae</taxon>
        <taxon>Glycomyces</taxon>
    </lineage>
</organism>
<evidence type="ECO:0000313" key="1">
    <source>
        <dbReference type="EMBL" id="MQM26886.1"/>
    </source>
</evidence>
<evidence type="ECO:0008006" key="3">
    <source>
        <dbReference type="Google" id="ProtNLM"/>
    </source>
</evidence>